<protein>
    <submittedName>
        <fullName evidence="1">Uncharacterized protein</fullName>
    </submittedName>
</protein>
<organism evidence="1 2">
    <name type="scientific">Mycolicibacterium senegalense</name>
    <dbReference type="NCBI Taxonomy" id="1796"/>
    <lineage>
        <taxon>Bacteria</taxon>
        <taxon>Bacillati</taxon>
        <taxon>Actinomycetota</taxon>
        <taxon>Actinomycetes</taxon>
        <taxon>Mycobacteriales</taxon>
        <taxon>Mycobacteriaceae</taxon>
        <taxon>Mycolicibacterium</taxon>
    </lineage>
</organism>
<evidence type="ECO:0000313" key="2">
    <source>
        <dbReference type="Proteomes" id="UP000254945"/>
    </source>
</evidence>
<gene>
    <name evidence="1" type="ORF">NCTC4524_03749</name>
</gene>
<reference evidence="1 2" key="1">
    <citation type="submission" date="2018-06" db="EMBL/GenBank/DDBJ databases">
        <authorList>
            <consortium name="Pathogen Informatics"/>
            <person name="Doyle S."/>
        </authorList>
    </citation>
    <scope>NUCLEOTIDE SEQUENCE [LARGE SCALE GENOMIC DNA]</scope>
    <source>
        <strain evidence="1 2">NCTC4524</strain>
    </source>
</reference>
<sequence length="145" mass="16350">MFSWIGHELEKPCEDRAMPDEPSFVDVVNPTPEEIRVWAYSGAFEPMQDWDLIIADVDNLELLLELAGDPACSAREYLLGSLYCLVGHSDLTDPRLLRTAESARASSDAWIATWGRRVCQAAEHLSDFDRTDWCGWDGFRSNPDG</sequence>
<accession>A0A378W5A9</accession>
<name>A0A378W5A9_9MYCO</name>
<evidence type="ECO:0000313" key="1">
    <source>
        <dbReference type="EMBL" id="SUA27774.1"/>
    </source>
</evidence>
<proteinExistence type="predicted"/>
<dbReference type="AlphaFoldDB" id="A0A378W5A9"/>
<dbReference type="Proteomes" id="UP000254945">
    <property type="component" value="Unassembled WGS sequence"/>
</dbReference>
<dbReference type="EMBL" id="UGQQ01000002">
    <property type="protein sequence ID" value="SUA27774.1"/>
    <property type="molecule type" value="Genomic_DNA"/>
</dbReference>